<name>A0A0R3K069_CALMK</name>
<dbReference type="RefSeq" id="WP_057979292.1">
    <property type="nucleotide sequence ID" value="NZ_LKHP01000013.1"/>
</dbReference>
<dbReference type="Pfam" id="PF00551">
    <property type="entry name" value="Formyl_trans_N"/>
    <property type="match status" value="1"/>
</dbReference>
<feature type="active site" description="Proton donor" evidence="4">
    <location>
        <position position="105"/>
    </location>
</feature>
<dbReference type="Gene3D" id="3.40.50.170">
    <property type="entry name" value="Formyl transferase, N-terminal domain"/>
    <property type="match status" value="1"/>
</dbReference>
<dbReference type="STRING" id="908809.ABG79_01975"/>
<dbReference type="PANTHER" id="PTHR43369">
    <property type="entry name" value="PHOSPHORIBOSYLGLYCINAMIDE FORMYLTRANSFERASE"/>
    <property type="match status" value="1"/>
</dbReference>
<evidence type="ECO:0000256" key="4">
    <source>
        <dbReference type="HAMAP-Rule" id="MF_01930"/>
    </source>
</evidence>
<keyword evidence="3 4" id="KW-0658">Purine biosynthesis</keyword>
<comment type="caution">
    <text evidence="6">The sequence shown here is derived from an EMBL/GenBank/DDBJ whole genome shotgun (WGS) entry which is preliminary data.</text>
</comment>
<evidence type="ECO:0000259" key="5">
    <source>
        <dbReference type="Pfam" id="PF00551"/>
    </source>
</evidence>
<dbReference type="Proteomes" id="UP000052015">
    <property type="component" value="Unassembled WGS sequence"/>
</dbReference>
<comment type="similarity">
    <text evidence="4">Belongs to the GART family.</text>
</comment>
<evidence type="ECO:0000313" key="7">
    <source>
        <dbReference type="Proteomes" id="UP000052015"/>
    </source>
</evidence>
<dbReference type="GO" id="GO:0004644">
    <property type="term" value="F:phosphoribosylglycinamide formyltransferase activity"/>
    <property type="evidence" value="ECO:0007669"/>
    <property type="project" value="UniProtKB-UniRule"/>
</dbReference>
<dbReference type="InterPro" id="IPR002376">
    <property type="entry name" value="Formyl_transf_N"/>
</dbReference>
<organism evidence="6 7">
    <name type="scientific">Caloramator mitchellensis</name>
    <dbReference type="NCBI Taxonomy" id="908809"/>
    <lineage>
        <taxon>Bacteria</taxon>
        <taxon>Bacillati</taxon>
        <taxon>Bacillota</taxon>
        <taxon>Clostridia</taxon>
        <taxon>Eubacteriales</taxon>
        <taxon>Clostridiaceae</taxon>
        <taxon>Caloramator</taxon>
    </lineage>
</organism>
<dbReference type="EMBL" id="LKHP01000013">
    <property type="protein sequence ID" value="KRQ86242.1"/>
    <property type="molecule type" value="Genomic_DNA"/>
</dbReference>
<gene>
    <name evidence="4 6" type="primary">purN</name>
    <name evidence="6" type="ORF">ABG79_01975</name>
</gene>
<evidence type="ECO:0000256" key="2">
    <source>
        <dbReference type="ARBA" id="ARBA00022679"/>
    </source>
</evidence>
<feature type="site" description="Raises pKa of active site His" evidence="4">
    <location>
        <position position="146"/>
    </location>
</feature>
<dbReference type="PANTHER" id="PTHR43369:SF2">
    <property type="entry name" value="PHOSPHORIBOSYLGLYCINAMIDE FORMYLTRANSFERASE"/>
    <property type="match status" value="1"/>
</dbReference>
<evidence type="ECO:0000256" key="3">
    <source>
        <dbReference type="ARBA" id="ARBA00022755"/>
    </source>
</evidence>
<comment type="pathway">
    <text evidence="1 4">Purine metabolism; IMP biosynthesis via de novo pathway; N(2)-formyl-N(1)-(5-phospho-D-ribosyl)glycinamide from N(1)-(5-phospho-D-ribosyl)glycinamide (10-formyl THF route): step 1/1.</text>
</comment>
<dbReference type="InterPro" id="IPR036477">
    <property type="entry name" value="Formyl_transf_N_sf"/>
</dbReference>
<dbReference type="EC" id="2.1.2.2" evidence="4"/>
<dbReference type="CDD" id="cd08645">
    <property type="entry name" value="FMT_core_GART"/>
    <property type="match status" value="1"/>
</dbReference>
<comment type="catalytic activity">
    <reaction evidence="4">
        <text>N(1)-(5-phospho-beta-D-ribosyl)glycinamide + (6R)-10-formyltetrahydrofolate = N(2)-formyl-N(1)-(5-phospho-beta-D-ribosyl)glycinamide + (6S)-5,6,7,8-tetrahydrofolate + H(+)</text>
        <dbReference type="Rhea" id="RHEA:15053"/>
        <dbReference type="ChEBI" id="CHEBI:15378"/>
        <dbReference type="ChEBI" id="CHEBI:57453"/>
        <dbReference type="ChEBI" id="CHEBI:143788"/>
        <dbReference type="ChEBI" id="CHEBI:147286"/>
        <dbReference type="ChEBI" id="CHEBI:195366"/>
        <dbReference type="EC" id="2.1.2.2"/>
    </reaction>
</comment>
<evidence type="ECO:0000256" key="1">
    <source>
        <dbReference type="ARBA" id="ARBA00005054"/>
    </source>
</evidence>
<proteinExistence type="inferred from homology"/>
<dbReference type="SUPFAM" id="SSF53328">
    <property type="entry name" value="Formyltransferase"/>
    <property type="match status" value="1"/>
</dbReference>
<feature type="domain" description="Formyl transferase N-terminal" evidence="5">
    <location>
        <begin position="3"/>
        <end position="183"/>
    </location>
</feature>
<keyword evidence="7" id="KW-1185">Reference proteome</keyword>
<dbReference type="OrthoDB" id="9806170at2"/>
<dbReference type="PATRIC" id="fig|908809.3.peg.1975"/>
<dbReference type="GO" id="GO:0005829">
    <property type="term" value="C:cytosol"/>
    <property type="evidence" value="ECO:0007669"/>
    <property type="project" value="TreeGrafter"/>
</dbReference>
<evidence type="ECO:0000313" key="6">
    <source>
        <dbReference type="EMBL" id="KRQ86242.1"/>
    </source>
</evidence>
<keyword evidence="2 4" id="KW-0808">Transferase</keyword>
<reference evidence="6 7" key="1">
    <citation type="submission" date="2015-09" db="EMBL/GenBank/DDBJ databases">
        <title>Draft genome sequence of a Caloramator mitchellensis, a moderate thermophile from the Great Artesian Basin of Australia.</title>
        <authorList>
            <person name="Patel B.K."/>
        </authorList>
    </citation>
    <scope>NUCLEOTIDE SEQUENCE [LARGE SCALE GENOMIC DNA]</scope>
    <source>
        <strain evidence="6 7">VF08</strain>
    </source>
</reference>
<protein>
    <recommendedName>
        <fullName evidence="4">Phosphoribosylglycinamide formyltransferase</fullName>
        <ecNumber evidence="4">2.1.2.2</ecNumber>
    </recommendedName>
    <alternativeName>
        <fullName evidence="4">5'-phosphoribosylglycinamide transformylase</fullName>
    </alternativeName>
    <alternativeName>
        <fullName evidence="4">GAR transformylase</fullName>
        <shortName evidence="4">GART</shortName>
    </alternativeName>
</protein>
<dbReference type="InterPro" id="IPR004607">
    <property type="entry name" value="GART"/>
</dbReference>
<dbReference type="HAMAP" id="MF_01930">
    <property type="entry name" value="PurN"/>
    <property type="match status" value="1"/>
</dbReference>
<feature type="binding site" evidence="4">
    <location>
        <begin position="12"/>
        <end position="14"/>
    </location>
    <ligand>
        <name>N(1)-(5-phospho-beta-D-ribosyl)glycinamide</name>
        <dbReference type="ChEBI" id="CHEBI:143788"/>
    </ligand>
</feature>
<feature type="binding site" evidence="4">
    <location>
        <position position="103"/>
    </location>
    <ligand>
        <name>(6R)-10-formyltetrahydrofolate</name>
        <dbReference type="ChEBI" id="CHEBI:195366"/>
    </ligand>
</feature>
<dbReference type="GO" id="GO:0006189">
    <property type="term" value="P:'de novo' IMP biosynthetic process"/>
    <property type="evidence" value="ECO:0007669"/>
    <property type="project" value="UniProtKB-UniRule"/>
</dbReference>
<comment type="caution">
    <text evidence="4">Lacks conserved residue(s) required for the propagation of feature annotation.</text>
</comment>
<feature type="binding site" evidence="4">
    <location>
        <position position="62"/>
    </location>
    <ligand>
        <name>(6R)-10-formyltetrahydrofolate</name>
        <dbReference type="ChEBI" id="CHEBI:195366"/>
    </ligand>
</feature>
<sequence>MHKIAVLVSGNGSNLQAIIDAVEDGRLDCSIEYVIADRKCYAIERAKKHGIKTFVLDRTGFKEELSQRILEIIGDDLDLIVLVGFLSILDGEILNVYKGKIINIHPSLLPKFSGKGMYGIKVHEAVLKAKEEETGCTVHFVTGEVDAGKVILRERVPIYDGDTPEKLANRVLIVEHRIIVDAINKVLEG</sequence>
<dbReference type="UniPathway" id="UPA00074">
    <property type="reaction ID" value="UER00126"/>
</dbReference>
<accession>A0A0R3K069</accession>
<comment type="function">
    <text evidence="4">Catalyzes the transfer of a formyl group from 10-formyltetrahydrofolate to 5-phospho-ribosyl-glycinamide (GAR), producing 5-phospho-ribosyl-N-formylglycinamide (FGAR) and tetrahydrofolate.</text>
</comment>
<dbReference type="AlphaFoldDB" id="A0A0R3K069"/>
<dbReference type="NCBIfam" id="TIGR00639">
    <property type="entry name" value="PurN"/>
    <property type="match status" value="1"/>
</dbReference>